<evidence type="ECO:0000313" key="2">
    <source>
        <dbReference type="EMBL" id="ALS05235.1"/>
    </source>
</evidence>
<feature type="region of interest" description="Disordered" evidence="1">
    <location>
        <begin position="103"/>
        <end position="130"/>
    </location>
</feature>
<dbReference type="EMBL" id="KT755401">
    <property type="protein sequence ID" value="ALS05235.1"/>
    <property type="molecule type" value="mRNA"/>
</dbReference>
<dbReference type="AlphaFoldDB" id="A0A0U2IGL0"/>
<name>A0A0U2IGL0_9MAXI</name>
<sequence length="130" mass="15357">MNFNVSFELCGFPLDGNIEEISRNVVVWCLEDLTIIDLVQEILPLTNERVFSEYRSLVFKGTCYLQNAEPDKKYTVHRETKYYHNNDSYIIILKLNMKPYIRSPAKKDDPHQKFQFGRTGLSEKDMVERD</sequence>
<reference evidence="2" key="1">
    <citation type="journal article" date="2015" name="Sci. Rep.">
        <title>Spliced leader RNA trans-splicing discovered in copepods.</title>
        <authorList>
            <person name="Yang F."/>
            <person name="Xu D."/>
            <person name="Zhuang Y."/>
            <person name="Yi X."/>
            <person name="Huang Y."/>
            <person name="Chen H."/>
            <person name="Lin S."/>
            <person name="Campbell D.A."/>
            <person name="Sturm N.R."/>
            <person name="Liu G."/>
            <person name="Zhang H."/>
        </authorList>
    </citation>
    <scope>NUCLEOTIDE SEQUENCE</scope>
</reference>
<dbReference type="EMBL" id="KT755358">
    <property type="protein sequence ID" value="ALS05192.1"/>
    <property type="molecule type" value="mRNA"/>
</dbReference>
<feature type="compositionally biased region" description="Basic and acidic residues" evidence="1">
    <location>
        <begin position="121"/>
        <end position="130"/>
    </location>
</feature>
<organism evidence="2">
    <name type="scientific">Tortanus dextrilobatus</name>
    <dbReference type="NCBI Taxonomy" id="207953"/>
    <lineage>
        <taxon>Eukaryota</taxon>
        <taxon>Metazoa</taxon>
        <taxon>Ecdysozoa</taxon>
        <taxon>Arthropoda</taxon>
        <taxon>Crustacea</taxon>
        <taxon>Multicrustacea</taxon>
        <taxon>Hexanauplia</taxon>
        <taxon>Copepoda</taxon>
        <taxon>Calanoida</taxon>
        <taxon>Tortanidae</taxon>
        <taxon>Tortanus</taxon>
    </lineage>
</organism>
<proteinExistence type="evidence at transcript level"/>
<evidence type="ECO:0000256" key="1">
    <source>
        <dbReference type="SAM" id="MobiDB-lite"/>
    </source>
</evidence>
<accession>A0A0U2IGL0</accession>
<protein>
    <submittedName>
        <fullName evidence="2">Uncharacterized protein</fullName>
    </submittedName>
</protein>